<reference evidence="1 2" key="1">
    <citation type="submission" date="2019-05" db="EMBL/GenBank/DDBJ databases">
        <title>Another draft genome of Portunus trituberculatus and its Hox gene families provides insights of decapod evolution.</title>
        <authorList>
            <person name="Jeong J.-H."/>
            <person name="Song I."/>
            <person name="Kim S."/>
            <person name="Choi T."/>
            <person name="Kim D."/>
            <person name="Ryu S."/>
            <person name="Kim W."/>
        </authorList>
    </citation>
    <scope>NUCLEOTIDE SEQUENCE [LARGE SCALE GENOMIC DNA]</scope>
    <source>
        <tissue evidence="1">Muscle</tissue>
    </source>
</reference>
<gene>
    <name evidence="1" type="ORF">E2C01_000368</name>
</gene>
<accession>A0A5B7CGA5</accession>
<organism evidence="1 2">
    <name type="scientific">Portunus trituberculatus</name>
    <name type="common">Swimming crab</name>
    <name type="synonym">Neptunus trituberculatus</name>
    <dbReference type="NCBI Taxonomy" id="210409"/>
    <lineage>
        <taxon>Eukaryota</taxon>
        <taxon>Metazoa</taxon>
        <taxon>Ecdysozoa</taxon>
        <taxon>Arthropoda</taxon>
        <taxon>Crustacea</taxon>
        <taxon>Multicrustacea</taxon>
        <taxon>Malacostraca</taxon>
        <taxon>Eumalacostraca</taxon>
        <taxon>Eucarida</taxon>
        <taxon>Decapoda</taxon>
        <taxon>Pleocyemata</taxon>
        <taxon>Brachyura</taxon>
        <taxon>Eubrachyura</taxon>
        <taxon>Portunoidea</taxon>
        <taxon>Portunidae</taxon>
        <taxon>Portuninae</taxon>
        <taxon>Portunus</taxon>
    </lineage>
</organism>
<protein>
    <submittedName>
        <fullName evidence="1">Uncharacterized protein</fullName>
    </submittedName>
</protein>
<sequence>MVRVNGCLAFSRCRPHRFPSSLFLLREHHTNIFSGYILKLSGTCIQRQPVQHNLTVEITTIRRIKNSVRGESARDRRRLPDGAANLLEGVDLRAPSCLPFTPTKAQTVGGGLAQIK</sequence>
<keyword evidence="2" id="KW-1185">Reference proteome</keyword>
<name>A0A5B7CGA5_PORTR</name>
<dbReference type="AlphaFoldDB" id="A0A5B7CGA5"/>
<dbReference type="Proteomes" id="UP000324222">
    <property type="component" value="Unassembled WGS sequence"/>
</dbReference>
<dbReference type="EMBL" id="VSRR010000009">
    <property type="protein sequence ID" value="MPC07801.1"/>
    <property type="molecule type" value="Genomic_DNA"/>
</dbReference>
<evidence type="ECO:0000313" key="1">
    <source>
        <dbReference type="EMBL" id="MPC07801.1"/>
    </source>
</evidence>
<proteinExistence type="predicted"/>
<evidence type="ECO:0000313" key="2">
    <source>
        <dbReference type="Proteomes" id="UP000324222"/>
    </source>
</evidence>
<comment type="caution">
    <text evidence="1">The sequence shown here is derived from an EMBL/GenBank/DDBJ whole genome shotgun (WGS) entry which is preliminary data.</text>
</comment>